<dbReference type="InterPro" id="IPR051334">
    <property type="entry name" value="SRPK"/>
</dbReference>
<evidence type="ECO:0000313" key="11">
    <source>
        <dbReference type="EMBL" id="PYH89999.1"/>
    </source>
</evidence>
<dbReference type="AlphaFoldDB" id="A0A319CZ08"/>
<dbReference type="Proteomes" id="UP000247810">
    <property type="component" value="Unassembled WGS sequence"/>
</dbReference>
<evidence type="ECO:0000259" key="10">
    <source>
        <dbReference type="PROSITE" id="PS50011"/>
    </source>
</evidence>
<feature type="domain" description="Protein kinase" evidence="10">
    <location>
        <begin position="104"/>
        <end position="442"/>
    </location>
</feature>
<protein>
    <recommendedName>
        <fullName evidence="1">non-specific serine/threonine protein kinase</fullName>
        <ecNumber evidence="1">2.7.11.1</ecNumber>
    </recommendedName>
</protein>
<dbReference type="GO" id="GO:0004674">
    <property type="term" value="F:protein serine/threonine kinase activity"/>
    <property type="evidence" value="ECO:0007669"/>
    <property type="project" value="UniProtKB-KW"/>
</dbReference>
<gene>
    <name evidence="11" type="ORF">BO71DRAFT_388554</name>
</gene>
<dbReference type="OrthoDB" id="5979581at2759"/>
<sequence length="457" mass="52257">MGRSTHALRLQALASRCPLSRSLPYPFSSHLFPYLILRYTITTTTTPCRPITSPPQWTSPLREFPTTGLPLLDPSVDIEEETLPTYEREEYYPAQQGEVLHRRYQILAKLGYGVTSTVWLCRDLCDSKYVAIKIYINGQKQNRELDIYNHITSVEADHPGKDFIRKLLDHFSIKGPHGDHVCLVHEPLGISANQLLRNYIPGRTMTLEEMKPCIRQLLIAVDFLHSVAGIVHTDLQPKNLLLPTTDKTLYEFEEREIEAPSPRKALTDRTIYKTSVHFPGGDGLPLLCDFGEARFGNVEHTQDIMPVQYRAPEVVMRSKWDYKVDVWSVVMVAWDIVAPRNLFNGKNPDRIFDDRVHVAEMVALLGPPPAAFRERSKLASVFWDEHGNWKDLAPIPDISLESRAADITGKDKEGFLRWLRAALQWNAEDRPSAVELLFDEWLMEGLHKKEDPVNLEA</sequence>
<keyword evidence="5" id="KW-0418">Kinase</keyword>
<name>A0A319CZ08_9EURO</name>
<dbReference type="InterPro" id="IPR017441">
    <property type="entry name" value="Protein_kinase_ATP_BS"/>
</dbReference>
<evidence type="ECO:0000256" key="1">
    <source>
        <dbReference type="ARBA" id="ARBA00012513"/>
    </source>
</evidence>
<evidence type="ECO:0000256" key="8">
    <source>
        <dbReference type="ARBA" id="ARBA00048679"/>
    </source>
</evidence>
<keyword evidence="12" id="KW-1185">Reference proteome</keyword>
<dbReference type="PROSITE" id="PS50011">
    <property type="entry name" value="PROTEIN_KINASE_DOM"/>
    <property type="match status" value="1"/>
</dbReference>
<dbReference type="PANTHER" id="PTHR47634">
    <property type="entry name" value="PROTEIN KINASE DOMAIN-CONTAINING PROTEIN-RELATED"/>
    <property type="match status" value="1"/>
</dbReference>
<dbReference type="GO" id="GO:0000245">
    <property type="term" value="P:spliceosomal complex assembly"/>
    <property type="evidence" value="ECO:0007669"/>
    <property type="project" value="TreeGrafter"/>
</dbReference>
<proteinExistence type="predicted"/>
<dbReference type="STRING" id="1448320.A0A319CZ08"/>
<dbReference type="VEuPathDB" id="FungiDB:BO71DRAFT_388554"/>
<evidence type="ECO:0000256" key="3">
    <source>
        <dbReference type="ARBA" id="ARBA00022679"/>
    </source>
</evidence>
<dbReference type="Gene3D" id="1.10.510.10">
    <property type="entry name" value="Transferase(Phosphotransferase) domain 1"/>
    <property type="match status" value="1"/>
</dbReference>
<evidence type="ECO:0000313" key="12">
    <source>
        <dbReference type="Proteomes" id="UP000247810"/>
    </source>
</evidence>
<dbReference type="EC" id="2.7.11.1" evidence="1"/>
<dbReference type="PANTHER" id="PTHR47634:SF9">
    <property type="entry name" value="PROTEIN KINASE DOMAIN-CONTAINING PROTEIN-RELATED"/>
    <property type="match status" value="1"/>
</dbReference>
<keyword evidence="4 9" id="KW-0547">Nucleotide-binding</keyword>
<keyword evidence="3" id="KW-0808">Transferase</keyword>
<dbReference type="InterPro" id="IPR000719">
    <property type="entry name" value="Prot_kinase_dom"/>
</dbReference>
<keyword evidence="2" id="KW-0723">Serine/threonine-protein kinase</keyword>
<dbReference type="EMBL" id="KZ826003">
    <property type="protein sequence ID" value="PYH89999.1"/>
    <property type="molecule type" value="Genomic_DNA"/>
</dbReference>
<dbReference type="PROSITE" id="PS00107">
    <property type="entry name" value="PROTEIN_KINASE_ATP"/>
    <property type="match status" value="1"/>
</dbReference>
<organism evidence="11 12">
    <name type="scientific">Aspergillus ellipticus CBS 707.79</name>
    <dbReference type="NCBI Taxonomy" id="1448320"/>
    <lineage>
        <taxon>Eukaryota</taxon>
        <taxon>Fungi</taxon>
        <taxon>Dikarya</taxon>
        <taxon>Ascomycota</taxon>
        <taxon>Pezizomycotina</taxon>
        <taxon>Eurotiomycetes</taxon>
        <taxon>Eurotiomycetidae</taxon>
        <taxon>Eurotiales</taxon>
        <taxon>Aspergillaceae</taxon>
        <taxon>Aspergillus</taxon>
        <taxon>Aspergillus subgen. Circumdati</taxon>
    </lineage>
</organism>
<evidence type="ECO:0000256" key="6">
    <source>
        <dbReference type="ARBA" id="ARBA00022840"/>
    </source>
</evidence>
<evidence type="ECO:0000256" key="2">
    <source>
        <dbReference type="ARBA" id="ARBA00022527"/>
    </source>
</evidence>
<evidence type="ECO:0000256" key="9">
    <source>
        <dbReference type="PROSITE-ProRule" id="PRU10141"/>
    </source>
</evidence>
<dbReference type="Pfam" id="PF00069">
    <property type="entry name" value="Pkinase"/>
    <property type="match status" value="1"/>
</dbReference>
<dbReference type="GO" id="GO:0005524">
    <property type="term" value="F:ATP binding"/>
    <property type="evidence" value="ECO:0007669"/>
    <property type="project" value="UniProtKB-UniRule"/>
</dbReference>
<reference evidence="11 12" key="1">
    <citation type="submission" date="2018-02" db="EMBL/GenBank/DDBJ databases">
        <title>The genomes of Aspergillus section Nigri reveals drivers in fungal speciation.</title>
        <authorList>
            <consortium name="DOE Joint Genome Institute"/>
            <person name="Vesth T.C."/>
            <person name="Nybo J."/>
            <person name="Theobald S."/>
            <person name="Brandl J."/>
            <person name="Frisvad J.C."/>
            <person name="Nielsen K.F."/>
            <person name="Lyhne E.K."/>
            <person name="Kogle M.E."/>
            <person name="Kuo A."/>
            <person name="Riley R."/>
            <person name="Clum A."/>
            <person name="Nolan M."/>
            <person name="Lipzen A."/>
            <person name="Salamov A."/>
            <person name="Henrissat B."/>
            <person name="Wiebenga A."/>
            <person name="De vries R.P."/>
            <person name="Grigoriev I.V."/>
            <person name="Mortensen U.H."/>
            <person name="Andersen M.R."/>
            <person name="Baker S.E."/>
        </authorList>
    </citation>
    <scope>NUCLEOTIDE SEQUENCE [LARGE SCALE GENOMIC DNA]</scope>
    <source>
        <strain evidence="11 12">CBS 707.79</strain>
    </source>
</reference>
<dbReference type="GO" id="GO:0050684">
    <property type="term" value="P:regulation of mRNA processing"/>
    <property type="evidence" value="ECO:0007669"/>
    <property type="project" value="TreeGrafter"/>
</dbReference>
<evidence type="ECO:0000256" key="4">
    <source>
        <dbReference type="ARBA" id="ARBA00022741"/>
    </source>
</evidence>
<dbReference type="SUPFAM" id="SSF56112">
    <property type="entry name" value="Protein kinase-like (PK-like)"/>
    <property type="match status" value="1"/>
</dbReference>
<evidence type="ECO:0000256" key="5">
    <source>
        <dbReference type="ARBA" id="ARBA00022777"/>
    </source>
</evidence>
<keyword evidence="6 9" id="KW-0067">ATP-binding</keyword>
<dbReference type="SMART" id="SM00220">
    <property type="entry name" value="S_TKc"/>
    <property type="match status" value="1"/>
</dbReference>
<accession>A0A319CZ08</accession>
<comment type="catalytic activity">
    <reaction evidence="7">
        <text>L-threonyl-[protein] + ATP = O-phospho-L-threonyl-[protein] + ADP + H(+)</text>
        <dbReference type="Rhea" id="RHEA:46608"/>
        <dbReference type="Rhea" id="RHEA-COMP:11060"/>
        <dbReference type="Rhea" id="RHEA-COMP:11605"/>
        <dbReference type="ChEBI" id="CHEBI:15378"/>
        <dbReference type="ChEBI" id="CHEBI:30013"/>
        <dbReference type="ChEBI" id="CHEBI:30616"/>
        <dbReference type="ChEBI" id="CHEBI:61977"/>
        <dbReference type="ChEBI" id="CHEBI:456216"/>
        <dbReference type="EC" id="2.7.11.1"/>
    </reaction>
</comment>
<evidence type="ECO:0000256" key="7">
    <source>
        <dbReference type="ARBA" id="ARBA00047899"/>
    </source>
</evidence>
<comment type="catalytic activity">
    <reaction evidence="8">
        <text>L-seryl-[protein] + ATP = O-phospho-L-seryl-[protein] + ADP + H(+)</text>
        <dbReference type="Rhea" id="RHEA:17989"/>
        <dbReference type="Rhea" id="RHEA-COMP:9863"/>
        <dbReference type="Rhea" id="RHEA-COMP:11604"/>
        <dbReference type="ChEBI" id="CHEBI:15378"/>
        <dbReference type="ChEBI" id="CHEBI:29999"/>
        <dbReference type="ChEBI" id="CHEBI:30616"/>
        <dbReference type="ChEBI" id="CHEBI:83421"/>
        <dbReference type="ChEBI" id="CHEBI:456216"/>
        <dbReference type="EC" id="2.7.11.1"/>
    </reaction>
</comment>
<dbReference type="Gene3D" id="3.30.200.20">
    <property type="entry name" value="Phosphorylase Kinase, domain 1"/>
    <property type="match status" value="1"/>
</dbReference>
<feature type="binding site" evidence="9">
    <location>
        <position position="133"/>
    </location>
    <ligand>
        <name>ATP</name>
        <dbReference type="ChEBI" id="CHEBI:30616"/>
    </ligand>
</feature>
<dbReference type="InterPro" id="IPR011009">
    <property type="entry name" value="Kinase-like_dom_sf"/>
</dbReference>